<keyword evidence="3" id="KW-0732">Signal</keyword>
<feature type="active site" description="Charge relay system" evidence="6">
    <location>
        <position position="165"/>
    </location>
</feature>
<protein>
    <submittedName>
        <fullName evidence="9">Alkaline protease</fullName>
    </submittedName>
</protein>
<dbReference type="PROSITE" id="PS51892">
    <property type="entry name" value="SUBTILASE"/>
    <property type="match status" value="1"/>
</dbReference>
<name>A0A9P4MDC9_9PEZI</name>
<dbReference type="Gene3D" id="3.30.70.80">
    <property type="entry name" value="Peptidase S8 propeptide/proteinase inhibitor I9"/>
    <property type="match status" value="1"/>
</dbReference>
<reference evidence="9" key="1">
    <citation type="journal article" date="2020" name="Stud. Mycol.">
        <title>101 Dothideomycetes genomes: a test case for predicting lifestyles and emergence of pathogens.</title>
        <authorList>
            <person name="Haridas S."/>
            <person name="Albert R."/>
            <person name="Binder M."/>
            <person name="Bloem J."/>
            <person name="Labutti K."/>
            <person name="Salamov A."/>
            <person name="Andreopoulos B."/>
            <person name="Baker S."/>
            <person name="Barry K."/>
            <person name="Bills G."/>
            <person name="Bluhm B."/>
            <person name="Cannon C."/>
            <person name="Castanera R."/>
            <person name="Culley D."/>
            <person name="Daum C."/>
            <person name="Ezra D."/>
            <person name="Gonzalez J."/>
            <person name="Henrissat B."/>
            <person name="Kuo A."/>
            <person name="Liang C."/>
            <person name="Lipzen A."/>
            <person name="Lutzoni F."/>
            <person name="Magnuson J."/>
            <person name="Mondo S."/>
            <person name="Nolan M."/>
            <person name="Ohm R."/>
            <person name="Pangilinan J."/>
            <person name="Park H.-J."/>
            <person name="Ramirez L."/>
            <person name="Alfaro M."/>
            <person name="Sun H."/>
            <person name="Tritt A."/>
            <person name="Yoshinaga Y."/>
            <person name="Zwiers L.-H."/>
            <person name="Turgeon B."/>
            <person name="Goodwin S."/>
            <person name="Spatafora J."/>
            <person name="Crous P."/>
            <person name="Grigoriev I."/>
        </authorList>
    </citation>
    <scope>NUCLEOTIDE SEQUENCE</scope>
    <source>
        <strain evidence="9">CBS 260.36</strain>
    </source>
</reference>
<dbReference type="InterPro" id="IPR050131">
    <property type="entry name" value="Peptidase_S8_subtilisin-like"/>
</dbReference>
<dbReference type="GO" id="GO:0004252">
    <property type="term" value="F:serine-type endopeptidase activity"/>
    <property type="evidence" value="ECO:0007669"/>
    <property type="project" value="UniProtKB-UniRule"/>
</dbReference>
<dbReference type="OrthoDB" id="206201at2759"/>
<dbReference type="PANTHER" id="PTHR43806:SF11">
    <property type="entry name" value="CEREVISIN-RELATED"/>
    <property type="match status" value="1"/>
</dbReference>
<dbReference type="Pfam" id="PF00082">
    <property type="entry name" value="Peptidase_S8"/>
    <property type="match status" value="1"/>
</dbReference>
<dbReference type="PRINTS" id="PR00723">
    <property type="entry name" value="SUBTILISIN"/>
</dbReference>
<evidence type="ECO:0000313" key="9">
    <source>
        <dbReference type="EMBL" id="KAF2149053.1"/>
    </source>
</evidence>
<dbReference type="InterPro" id="IPR015500">
    <property type="entry name" value="Peptidase_S8_subtilisin-rel"/>
</dbReference>
<feature type="active site" description="Charge relay system" evidence="6">
    <location>
        <position position="133"/>
    </location>
</feature>
<dbReference type="InterPro" id="IPR022398">
    <property type="entry name" value="Peptidase_S8_His-AS"/>
</dbReference>
<dbReference type="CDD" id="cd04077">
    <property type="entry name" value="Peptidases_S8_PCSK9_ProteinaseK_like"/>
    <property type="match status" value="1"/>
</dbReference>
<feature type="domain" description="Peptidase S8/S53" evidence="7">
    <location>
        <begin position="131"/>
        <end position="347"/>
    </location>
</feature>
<dbReference type="Pfam" id="PF05922">
    <property type="entry name" value="Inhibitor_I9"/>
    <property type="match status" value="1"/>
</dbReference>
<keyword evidence="2 6" id="KW-0645">Protease</keyword>
<comment type="similarity">
    <text evidence="1 6">Belongs to the peptidase S8 family.</text>
</comment>
<comment type="caution">
    <text evidence="9">The sequence shown here is derived from an EMBL/GenBank/DDBJ whole genome shotgun (WGS) entry which is preliminary data.</text>
</comment>
<dbReference type="EMBL" id="ML996092">
    <property type="protein sequence ID" value="KAF2149053.1"/>
    <property type="molecule type" value="Genomic_DNA"/>
</dbReference>
<evidence type="ECO:0000259" key="8">
    <source>
        <dbReference type="Pfam" id="PF05922"/>
    </source>
</evidence>
<organism evidence="9 10">
    <name type="scientific">Myriangium duriaei CBS 260.36</name>
    <dbReference type="NCBI Taxonomy" id="1168546"/>
    <lineage>
        <taxon>Eukaryota</taxon>
        <taxon>Fungi</taxon>
        <taxon>Dikarya</taxon>
        <taxon>Ascomycota</taxon>
        <taxon>Pezizomycotina</taxon>
        <taxon>Dothideomycetes</taxon>
        <taxon>Dothideomycetidae</taxon>
        <taxon>Myriangiales</taxon>
        <taxon>Myriangiaceae</taxon>
        <taxon>Myriangium</taxon>
    </lineage>
</organism>
<dbReference type="SUPFAM" id="SSF52743">
    <property type="entry name" value="Subtilisin-like"/>
    <property type="match status" value="1"/>
</dbReference>
<evidence type="ECO:0000256" key="6">
    <source>
        <dbReference type="PROSITE-ProRule" id="PRU01240"/>
    </source>
</evidence>
<dbReference type="InterPro" id="IPR023827">
    <property type="entry name" value="Peptidase_S8_Asp-AS"/>
</dbReference>
<dbReference type="Proteomes" id="UP000799439">
    <property type="component" value="Unassembled WGS sequence"/>
</dbReference>
<evidence type="ECO:0000259" key="7">
    <source>
        <dbReference type="Pfam" id="PF00082"/>
    </source>
</evidence>
<keyword evidence="10" id="KW-1185">Reference proteome</keyword>
<feature type="domain" description="Inhibitor I9" evidence="8">
    <location>
        <begin position="14"/>
        <end position="87"/>
    </location>
</feature>
<dbReference type="InterPro" id="IPR034193">
    <property type="entry name" value="PCSK9_ProteinaseK-like"/>
</dbReference>
<accession>A0A9P4MDC9</accession>
<feature type="active site" description="Charge relay system" evidence="6">
    <location>
        <position position="311"/>
    </location>
</feature>
<dbReference type="PANTHER" id="PTHR43806">
    <property type="entry name" value="PEPTIDASE S8"/>
    <property type="match status" value="1"/>
</dbReference>
<evidence type="ECO:0000256" key="3">
    <source>
        <dbReference type="ARBA" id="ARBA00022729"/>
    </source>
</evidence>
<dbReference type="InterPro" id="IPR010259">
    <property type="entry name" value="S8pro/Inhibitor_I9"/>
</dbReference>
<dbReference type="AlphaFoldDB" id="A0A9P4MDC9"/>
<evidence type="ECO:0000256" key="5">
    <source>
        <dbReference type="ARBA" id="ARBA00022825"/>
    </source>
</evidence>
<dbReference type="InterPro" id="IPR037045">
    <property type="entry name" value="S8pro/Inhibitor_I9_sf"/>
</dbReference>
<dbReference type="GO" id="GO:0006508">
    <property type="term" value="P:proteolysis"/>
    <property type="evidence" value="ECO:0007669"/>
    <property type="project" value="UniProtKB-KW"/>
</dbReference>
<dbReference type="InterPro" id="IPR036852">
    <property type="entry name" value="Peptidase_S8/S53_dom_sf"/>
</dbReference>
<keyword evidence="5 6" id="KW-0720">Serine protease</keyword>
<keyword evidence="4 6" id="KW-0378">Hydrolase</keyword>
<evidence type="ECO:0000313" key="10">
    <source>
        <dbReference type="Proteomes" id="UP000799439"/>
    </source>
</evidence>
<dbReference type="PROSITE" id="PS00136">
    <property type="entry name" value="SUBTILASE_ASP"/>
    <property type="match status" value="1"/>
</dbReference>
<dbReference type="InterPro" id="IPR000209">
    <property type="entry name" value="Peptidase_S8/S53_dom"/>
</dbReference>
<evidence type="ECO:0000256" key="2">
    <source>
        <dbReference type="ARBA" id="ARBA00022670"/>
    </source>
</evidence>
<gene>
    <name evidence="9" type="ORF">K461DRAFT_288408</name>
</gene>
<evidence type="ECO:0000256" key="1">
    <source>
        <dbReference type="ARBA" id="ARBA00011073"/>
    </source>
</evidence>
<proteinExistence type="inferred from homology"/>
<dbReference type="SUPFAM" id="SSF54897">
    <property type="entry name" value="Protease propeptides/inhibitors"/>
    <property type="match status" value="1"/>
</dbReference>
<dbReference type="Gene3D" id="3.40.50.200">
    <property type="entry name" value="Peptidase S8/S53 domain"/>
    <property type="match status" value="1"/>
</dbReference>
<sequence length="366" mass="40548">MRHPDFHVSYIFDVYLITLKPGIDMSKHLGSVERLYSRCTRQGQTFRGIIQKYNFSGIQAYAAHFNDTDISQLEVHDDIEAIEPDQIAGPASLVTQSEASYALDQISHRAPRFTGQYVYDNSAGFEMYAYVVDSGIYRNHIEFEGRVSFGHNAVPKVDPEDRTGHGTHVAGIIGSRTYGVAKKCNLIAVKVLHRGETQNTLLLNGIIWAATDILNKRRQPRAVINVSITGGYSRLINKITDRAFERGITIAQTRSPGSADGAITVAATDWTRERCSWSNWGININLFAPGSRIRSTTIGNVRMVEERTGTSQASAYVAGLVIYFKRQHRLPNARSTMTYIMGTATHGVIKSNKASANLIAYNGSGR</sequence>
<dbReference type="PROSITE" id="PS00137">
    <property type="entry name" value="SUBTILASE_HIS"/>
    <property type="match status" value="1"/>
</dbReference>
<evidence type="ECO:0000256" key="4">
    <source>
        <dbReference type="ARBA" id="ARBA00022801"/>
    </source>
</evidence>